<keyword evidence="2" id="KW-1277">Toxin-antitoxin system</keyword>
<evidence type="ECO:0000256" key="2">
    <source>
        <dbReference type="ARBA" id="ARBA00022649"/>
    </source>
</evidence>
<evidence type="ECO:0000256" key="1">
    <source>
        <dbReference type="ARBA" id="ARBA00001946"/>
    </source>
</evidence>
<protein>
    <submittedName>
        <fullName evidence="9">Type II toxin-antitoxin system VapC family toxin</fullName>
    </submittedName>
</protein>
<dbReference type="InterPro" id="IPR029060">
    <property type="entry name" value="PIN-like_dom_sf"/>
</dbReference>
<dbReference type="RefSeq" id="WP_245136169.1">
    <property type="nucleotide sequence ID" value="NZ_CP128477.1"/>
</dbReference>
<evidence type="ECO:0000256" key="7">
    <source>
        <dbReference type="ARBA" id="ARBA00038093"/>
    </source>
</evidence>
<comment type="cofactor">
    <cofactor evidence="1">
        <name>Mg(2+)</name>
        <dbReference type="ChEBI" id="CHEBI:18420"/>
    </cofactor>
</comment>
<dbReference type="Proteomes" id="UP001522662">
    <property type="component" value="Unassembled WGS sequence"/>
</dbReference>
<evidence type="ECO:0000256" key="5">
    <source>
        <dbReference type="ARBA" id="ARBA00022801"/>
    </source>
</evidence>
<gene>
    <name evidence="9" type="ORF">MKJ03_08235</name>
</gene>
<keyword evidence="4" id="KW-0479">Metal-binding</keyword>
<dbReference type="EMBL" id="JALAYX010000002">
    <property type="protein sequence ID" value="MCJ8238314.1"/>
    <property type="molecule type" value="Genomic_DNA"/>
</dbReference>
<dbReference type="SUPFAM" id="SSF88723">
    <property type="entry name" value="PIN domain-like"/>
    <property type="match status" value="1"/>
</dbReference>
<keyword evidence="10" id="KW-1185">Reference proteome</keyword>
<evidence type="ECO:0000256" key="4">
    <source>
        <dbReference type="ARBA" id="ARBA00022723"/>
    </source>
</evidence>
<dbReference type="InterPro" id="IPR002716">
    <property type="entry name" value="PIN_dom"/>
</dbReference>
<evidence type="ECO:0000256" key="3">
    <source>
        <dbReference type="ARBA" id="ARBA00022722"/>
    </source>
</evidence>
<comment type="caution">
    <text evidence="9">The sequence shown here is derived from an EMBL/GenBank/DDBJ whole genome shotgun (WGS) entry which is preliminary data.</text>
</comment>
<name>A0ABT0CYS1_9HYPH</name>
<dbReference type="Gene3D" id="3.40.50.1010">
    <property type="entry name" value="5'-nuclease"/>
    <property type="match status" value="1"/>
</dbReference>
<evidence type="ECO:0000259" key="8">
    <source>
        <dbReference type="Pfam" id="PF01850"/>
    </source>
</evidence>
<keyword evidence="6" id="KW-0460">Magnesium</keyword>
<sequence length="139" mass="15708">MTSTVIDTHALIDVLGPGSETRSWSLDAMKRCFHEGPLVINPIIWSELAASPLSEQQLSHALDWLDLKREPISYDVAFRAGKAHLLYRRNGGQREHTLPDFLIGAHAAVRSHRLLTRDAARYRSYFPDLDIISPETHPL</sequence>
<dbReference type="PANTHER" id="PTHR33653">
    <property type="entry name" value="RIBONUCLEASE VAPC2"/>
    <property type="match status" value="1"/>
</dbReference>
<keyword evidence="3" id="KW-0540">Nuclease</keyword>
<dbReference type="InterPro" id="IPR050556">
    <property type="entry name" value="Type_II_TA_system_RNase"/>
</dbReference>
<evidence type="ECO:0000313" key="10">
    <source>
        <dbReference type="Proteomes" id="UP001522662"/>
    </source>
</evidence>
<evidence type="ECO:0000313" key="9">
    <source>
        <dbReference type="EMBL" id="MCJ8238314.1"/>
    </source>
</evidence>
<dbReference type="CDD" id="cd09854">
    <property type="entry name" value="PIN_VapC-like"/>
    <property type="match status" value="1"/>
</dbReference>
<comment type="similarity">
    <text evidence="7">Belongs to the PINc/VapC protein family.</text>
</comment>
<evidence type="ECO:0000256" key="6">
    <source>
        <dbReference type="ARBA" id="ARBA00022842"/>
    </source>
</evidence>
<keyword evidence="9" id="KW-0614">Plasmid</keyword>
<accession>A0ABT0CYS1</accession>
<organism evidence="9 10">
    <name type="scientific">Peteryoungia algae</name>
    <dbReference type="NCBI Taxonomy" id="2919917"/>
    <lineage>
        <taxon>Bacteria</taxon>
        <taxon>Pseudomonadati</taxon>
        <taxon>Pseudomonadota</taxon>
        <taxon>Alphaproteobacteria</taxon>
        <taxon>Hyphomicrobiales</taxon>
        <taxon>Rhizobiaceae</taxon>
        <taxon>Peteryoungia</taxon>
    </lineage>
</organism>
<dbReference type="Pfam" id="PF01850">
    <property type="entry name" value="PIN"/>
    <property type="match status" value="1"/>
</dbReference>
<reference evidence="9 10" key="1">
    <citation type="submission" date="2022-03" db="EMBL/GenBank/DDBJ databases">
        <title>Rhizobium SSM4.3 sp. nov., isolated from Sediment (Gouqi Island).</title>
        <authorList>
            <person name="Chen G."/>
        </authorList>
    </citation>
    <scope>NUCLEOTIDE SEQUENCE [LARGE SCALE GENOMIC DNA]</scope>
    <source>
        <strain evidence="9 10">SSM4.3</strain>
        <plasmid evidence="9">unnamed</plasmid>
    </source>
</reference>
<proteinExistence type="inferred from homology"/>
<keyword evidence="5" id="KW-0378">Hydrolase</keyword>
<dbReference type="PANTHER" id="PTHR33653:SF1">
    <property type="entry name" value="RIBONUCLEASE VAPC2"/>
    <property type="match status" value="1"/>
</dbReference>
<geneLocation type="plasmid" evidence="9">
    <name>unnamed</name>
</geneLocation>
<feature type="domain" description="PIN" evidence="8">
    <location>
        <begin position="5"/>
        <end position="119"/>
    </location>
</feature>